<accession>A0AA85A9W4</accession>
<dbReference type="AlphaFoldDB" id="A0AA85A9W4"/>
<evidence type="ECO:0000256" key="4">
    <source>
        <dbReference type="ARBA" id="ARBA00022448"/>
    </source>
</evidence>
<evidence type="ECO:0000256" key="5">
    <source>
        <dbReference type="ARBA" id="ARBA00022927"/>
    </source>
</evidence>
<comment type="subcellular location">
    <subcellularLocation>
        <location evidence="1">Golgi apparatus membrane</location>
        <topology evidence="1">Peripheral membrane protein</topology>
    </subcellularLocation>
</comment>
<evidence type="ECO:0000313" key="9">
    <source>
        <dbReference type="WBParaSite" id="SMRG1_7320.2"/>
    </source>
</evidence>
<evidence type="ECO:0000256" key="6">
    <source>
        <dbReference type="ARBA" id="ARBA00023034"/>
    </source>
</evidence>
<name>A0AA85A9W4_9TREM</name>
<comment type="similarity">
    <text evidence="2">Belongs to the COG1 family.</text>
</comment>
<dbReference type="GO" id="GO:0000139">
    <property type="term" value="C:Golgi membrane"/>
    <property type="evidence" value="ECO:0007669"/>
    <property type="project" value="UniProtKB-SubCell"/>
</dbReference>
<evidence type="ECO:0000256" key="7">
    <source>
        <dbReference type="ARBA" id="ARBA00023136"/>
    </source>
</evidence>
<dbReference type="GO" id="GO:0006891">
    <property type="term" value="P:intra-Golgi vesicle-mediated transport"/>
    <property type="evidence" value="ECO:0007669"/>
    <property type="project" value="InterPro"/>
</dbReference>
<dbReference type="PANTHER" id="PTHR31658:SF0">
    <property type="entry name" value="CONSERVED OLIGOMERIC GOLGI COMPLEX SUBUNIT 1"/>
    <property type="match status" value="1"/>
</dbReference>
<dbReference type="Pfam" id="PF08700">
    <property type="entry name" value="VPS51_Exo84_N"/>
    <property type="match status" value="1"/>
</dbReference>
<evidence type="ECO:0000313" key="8">
    <source>
        <dbReference type="Proteomes" id="UP000050790"/>
    </source>
</evidence>
<dbReference type="PANTHER" id="PTHR31658">
    <property type="entry name" value="CONSERVED OLIGOMERIC GOLGI COMPLEX SUBUNIT 1"/>
    <property type="match status" value="1"/>
</dbReference>
<organism evidence="8 9">
    <name type="scientific">Schistosoma margrebowiei</name>
    <dbReference type="NCBI Taxonomy" id="48269"/>
    <lineage>
        <taxon>Eukaryota</taxon>
        <taxon>Metazoa</taxon>
        <taxon>Spiralia</taxon>
        <taxon>Lophotrochozoa</taxon>
        <taxon>Platyhelminthes</taxon>
        <taxon>Trematoda</taxon>
        <taxon>Digenea</taxon>
        <taxon>Strigeidida</taxon>
        <taxon>Schistosomatoidea</taxon>
        <taxon>Schistosomatidae</taxon>
        <taxon>Schistosoma</taxon>
    </lineage>
</organism>
<protein>
    <recommendedName>
        <fullName evidence="3">Conserved oligomeric Golgi complex subunit 1</fullName>
    </recommendedName>
</protein>
<keyword evidence="5" id="KW-0653">Protein transport</keyword>
<keyword evidence="6" id="KW-0333">Golgi apparatus</keyword>
<evidence type="ECO:0000256" key="3">
    <source>
        <dbReference type="ARBA" id="ARBA00020978"/>
    </source>
</evidence>
<dbReference type="GO" id="GO:0015031">
    <property type="term" value="P:protein transport"/>
    <property type="evidence" value="ECO:0007669"/>
    <property type="project" value="UniProtKB-KW"/>
</dbReference>
<keyword evidence="7" id="KW-0472">Membrane</keyword>
<dbReference type="WBParaSite" id="SMRG1_7320.2">
    <property type="protein sequence ID" value="SMRG1_7320.2"/>
    <property type="gene ID" value="SMRG1_7320"/>
</dbReference>
<dbReference type="InterPro" id="IPR033370">
    <property type="entry name" value="COG1"/>
</dbReference>
<sequence>MGTERVEAVTELLTGHTIDELHRIVRQKRAEVEHKKDELRHLVGERHRDIIDASDRILLMKNLTYEVSILLDQLRSYLTTWSRDMETKKDPSVETQSLELSTASQLKLMLDIPELIWNYMDLGRHSSSARMLFLGRHLNARLNFSHERQLSYVNASVLVSRAWDSLVHMEAAVISACRKRLSAPPSTKEELCDSLAALSMVGDLSTIQVLEEFFNGRKVGLYCLLGRDYSPHDGIIRLRPNFILSIRKQLLLVVRHILSTLEYLEFLFLSNTSGEGSTCKGALDSRIKWFVDWTFQDSPIFSRDRLYTHLPSDVLDFKLKDFRFSDEFSNFKKDEQYNLLIDLLRKLWDAWRDDSIQICREVLSESLNHVSSFETLVDLRTTALVLVRRLQTFSFKNGAKNCDTRPIKFDIWIELLRGLFLQRLEVLFTKSFESSFNEWIDQFDQILVRDSKLKSEDNLSKILSSKKPFFNSPIENSQFDWANFVWSDCLKDININDSSVMPDLFSCGKSKSEKTSASSVSAWNSKVMSHLVNSNNVGLAVFCCLLHTPIPDSFALIENEHEHDFTSSAQLLVFLQRLVNENVPSLPGIILNGYTDLQKQLQVLSPELLALCEKLNIAISNRIIKLTLNVGQDAFNIWSLVFMALQKSMKQLENWMTNKAYGRQSFENDSKNISVPLQVHPSCGILISRAWYALVNYCPSIIAASIAATGQIESIHPVHFDIENSDRLVHSMDSTLPMESLVWKNISLLRCKWESLSHSLFEVINQITFDSLVKGAVGHTILDEFRDSLCSTFLINSKQTDDEFKSDTKSDLVFNKNKVESLLMKYANTDAILSGIIPFEEVQLELHSSELTGFDGNSSAVVRIPSQLSLPTHHLLLNIVYTMGKFLVHKSLPSPFSHLFLSKVCSSLFEIYSSIVDELLSHQDISIQCTDEASIWFSDSLQKSMQSRALQIMFDLKFLQRLLVSSLSVSEASLAQKNQMDLSSKRVQSMIQELTSRLEALVDPFDWNVCASKLSRNVANTITSTYHMYAPILGSSSFAQVETLRGIKAISKEETNDNKSTCSFLPCISGTKNKTKLNLNPLPFNSSIYVNKWSVLRNGNPYSKQI</sequence>
<dbReference type="Proteomes" id="UP000050790">
    <property type="component" value="Unassembled WGS sequence"/>
</dbReference>
<keyword evidence="4" id="KW-0813">Transport</keyword>
<proteinExistence type="inferred from homology"/>
<reference evidence="9" key="1">
    <citation type="submission" date="2023-11" db="UniProtKB">
        <authorList>
            <consortium name="WormBaseParasite"/>
        </authorList>
    </citation>
    <scope>IDENTIFICATION</scope>
</reference>
<evidence type="ECO:0000256" key="2">
    <source>
        <dbReference type="ARBA" id="ARBA00006653"/>
    </source>
</evidence>
<evidence type="ECO:0000256" key="1">
    <source>
        <dbReference type="ARBA" id="ARBA00004395"/>
    </source>
</evidence>
<dbReference type="GO" id="GO:0017119">
    <property type="term" value="C:Golgi transport complex"/>
    <property type="evidence" value="ECO:0007669"/>
    <property type="project" value="InterPro"/>
</dbReference>